<protein>
    <recommendedName>
        <fullName evidence="1">CHK kinase-like domain-containing protein</fullName>
    </recommendedName>
</protein>
<dbReference type="InterPro" id="IPR011009">
    <property type="entry name" value="Kinase-like_dom_sf"/>
</dbReference>
<dbReference type="Gene3D" id="3.90.1200.10">
    <property type="match status" value="1"/>
</dbReference>
<proteinExistence type="predicted"/>
<dbReference type="PANTHER" id="PTHR11012">
    <property type="entry name" value="PROTEIN KINASE-LIKE DOMAIN-CONTAINING"/>
    <property type="match status" value="1"/>
</dbReference>
<dbReference type="Pfam" id="PF02958">
    <property type="entry name" value="EcKL"/>
    <property type="match status" value="1"/>
</dbReference>
<dbReference type="InterPro" id="IPR015897">
    <property type="entry name" value="CHK_kinase-like"/>
</dbReference>
<name>A0A0K8S642_LYGHE</name>
<dbReference type="SUPFAM" id="SSF56112">
    <property type="entry name" value="Protein kinase-like (PK-like)"/>
    <property type="match status" value="1"/>
</dbReference>
<reference evidence="2" key="1">
    <citation type="submission" date="2014-09" db="EMBL/GenBank/DDBJ databases">
        <authorList>
            <person name="Magalhaes I.L.F."/>
            <person name="Oliveira U."/>
            <person name="Santos F.R."/>
            <person name="Vidigal T.H.D.A."/>
            <person name="Brescovit A.D."/>
            <person name="Santos A.J."/>
        </authorList>
    </citation>
    <scope>NUCLEOTIDE SEQUENCE</scope>
</reference>
<dbReference type="PANTHER" id="PTHR11012:SF56">
    <property type="entry name" value="CHK KINASE-LIKE DOMAIN-CONTAINING PROTEIN-RELATED"/>
    <property type="match status" value="1"/>
</dbReference>
<dbReference type="SMART" id="SM00587">
    <property type="entry name" value="CHK"/>
    <property type="match status" value="1"/>
</dbReference>
<evidence type="ECO:0000259" key="1">
    <source>
        <dbReference type="SMART" id="SM00587"/>
    </source>
</evidence>
<organism evidence="2">
    <name type="scientific">Lygus hesperus</name>
    <name type="common">Western plant bug</name>
    <dbReference type="NCBI Taxonomy" id="30085"/>
    <lineage>
        <taxon>Eukaryota</taxon>
        <taxon>Metazoa</taxon>
        <taxon>Ecdysozoa</taxon>
        <taxon>Arthropoda</taxon>
        <taxon>Hexapoda</taxon>
        <taxon>Insecta</taxon>
        <taxon>Pterygota</taxon>
        <taxon>Neoptera</taxon>
        <taxon>Paraneoptera</taxon>
        <taxon>Hemiptera</taxon>
        <taxon>Heteroptera</taxon>
        <taxon>Panheteroptera</taxon>
        <taxon>Cimicomorpha</taxon>
        <taxon>Miridae</taxon>
        <taxon>Mirini</taxon>
        <taxon>Lygus</taxon>
    </lineage>
</organism>
<feature type="domain" description="CHK kinase-like" evidence="1">
    <location>
        <begin position="120"/>
        <end position="319"/>
    </location>
</feature>
<accession>A0A0K8S642</accession>
<dbReference type="AlphaFoldDB" id="A0A0K8S642"/>
<dbReference type="EMBL" id="GBRD01017203">
    <property type="protein sequence ID" value="JAG48624.1"/>
    <property type="molecule type" value="Transcribed_RNA"/>
</dbReference>
<evidence type="ECO:0000313" key="2">
    <source>
        <dbReference type="EMBL" id="JAG48624.1"/>
    </source>
</evidence>
<sequence>MDTKWLAELLKMDYCDSEPVEIIGAEMEQGAFDGGHYQSSITRVKMRYLTPSKRLKTSSMIHKNLLNHMDIQGHEMVQFTTEVRMYNRALKNMEALMDEFNDKRRTLWPKFYGCRDNREIVVEDLKNQNYEKLDRTKWVDLDHALLVLRSIGRFHAMSKILLERRVITEEDGYEKCWYGTNNLMKRKFFPGALHMLSQAMTNRSGFWPAGWENVAERIRAQIPTICEATEALVLDYNKDFEVLNHGDLWTPNIMFEHNMDCAGSPVGVKFIDYQTPHLNSFILDVMYFLHGSVRPSVRRGHKNQLLEAYHRSLSDNLNFFGYSEYVPTLDDVISEDKRFLPLAFSIVCSTMPLASSSSTKPFDLKKLFKCPPEEAFDGTSFTEEKIVKEICDDLTEFVRLGVIY</sequence>
<dbReference type="InterPro" id="IPR004119">
    <property type="entry name" value="EcKL"/>
</dbReference>